<feature type="domain" description="HTH cro/C1-type" evidence="1">
    <location>
        <begin position="16"/>
        <end position="70"/>
    </location>
</feature>
<dbReference type="Proteomes" id="UP001199642">
    <property type="component" value="Chromosome"/>
</dbReference>
<dbReference type="InterPro" id="IPR010982">
    <property type="entry name" value="Lambda_DNA-bd_dom_sf"/>
</dbReference>
<dbReference type="Pfam" id="PF13560">
    <property type="entry name" value="HTH_31"/>
    <property type="match status" value="1"/>
</dbReference>
<dbReference type="Gene3D" id="1.10.260.40">
    <property type="entry name" value="lambda repressor-like DNA-binding domains"/>
    <property type="match status" value="1"/>
</dbReference>
<gene>
    <name evidence="2" type="ORF">K8F61_00185</name>
</gene>
<dbReference type="PROSITE" id="PS50943">
    <property type="entry name" value="HTH_CROC1"/>
    <property type="match status" value="1"/>
</dbReference>
<dbReference type="RefSeq" id="WP_231820297.1">
    <property type="nucleotide sequence ID" value="NZ_CP082781.1"/>
</dbReference>
<evidence type="ECO:0000313" key="3">
    <source>
        <dbReference type="Proteomes" id="UP001199642"/>
    </source>
</evidence>
<dbReference type="SMART" id="SM00530">
    <property type="entry name" value="HTH_XRE"/>
    <property type="match status" value="1"/>
</dbReference>
<protein>
    <submittedName>
        <fullName evidence="2">Helix-turn-helix domain-containing protein</fullName>
    </submittedName>
</protein>
<dbReference type="SUPFAM" id="SSF47413">
    <property type="entry name" value="lambda repressor-like DNA-binding domains"/>
    <property type="match status" value="1"/>
</dbReference>
<organism evidence="2 3">
    <name type="scientific">Microbacterium resistens</name>
    <dbReference type="NCBI Taxonomy" id="156977"/>
    <lineage>
        <taxon>Bacteria</taxon>
        <taxon>Bacillati</taxon>
        <taxon>Actinomycetota</taxon>
        <taxon>Actinomycetes</taxon>
        <taxon>Micrococcales</taxon>
        <taxon>Microbacteriaceae</taxon>
        <taxon>Microbacterium</taxon>
    </lineage>
</organism>
<dbReference type="CDD" id="cd00093">
    <property type="entry name" value="HTH_XRE"/>
    <property type="match status" value="1"/>
</dbReference>
<proteinExistence type="predicted"/>
<keyword evidence="3" id="KW-1185">Reference proteome</keyword>
<accession>A0ABY3RRG3</accession>
<dbReference type="PROSITE" id="PS51257">
    <property type="entry name" value="PROKAR_LIPOPROTEIN"/>
    <property type="match status" value="1"/>
</dbReference>
<reference evidence="2 3" key="1">
    <citation type="submission" date="2023-01" db="EMBL/GenBank/DDBJ databases">
        <title>Characterization of estradiol degrading bacteria Microbacterium sp. MZT7 and reveal degrading genes through genome analysis.</title>
        <authorList>
            <person name="Hao P."/>
            <person name="Gao Y."/>
        </authorList>
    </citation>
    <scope>NUCLEOTIDE SEQUENCE [LARGE SCALE GENOMIC DNA]</scope>
    <source>
        <strain evidence="2 3">MZT7</strain>
    </source>
</reference>
<dbReference type="EMBL" id="CP082781">
    <property type="protein sequence ID" value="UGS26698.1"/>
    <property type="molecule type" value="Genomic_DNA"/>
</dbReference>
<name>A0ABY3RRG3_9MICO</name>
<dbReference type="InterPro" id="IPR001387">
    <property type="entry name" value="Cro/C1-type_HTH"/>
</dbReference>
<evidence type="ECO:0000313" key="2">
    <source>
        <dbReference type="EMBL" id="UGS26698.1"/>
    </source>
</evidence>
<sequence>MTTASRDPRVVLGERIAQLRVRSLLTVNGLAAACELDPSNLRKIEKGEGNPRLATVLKIAGVLEIDPRDLFDGLDPYGLTGKDRPQPLSGFDASFWRRGDRIA</sequence>
<evidence type="ECO:0000259" key="1">
    <source>
        <dbReference type="PROSITE" id="PS50943"/>
    </source>
</evidence>